<comment type="caution">
    <text evidence="1">The sequence shown here is derived from an EMBL/GenBank/DDBJ whole genome shotgun (WGS) entry which is preliminary data.</text>
</comment>
<dbReference type="Proteomes" id="UP000014009">
    <property type="component" value="Unassembled WGS sequence"/>
</dbReference>
<reference evidence="1 2" key="1">
    <citation type="submission" date="2012-12" db="EMBL/GenBank/DDBJ databases">
        <title>The Genome Sequence of Bacillus cereus HuB4-4.</title>
        <authorList>
            <consortium name="The Broad Institute Genome Sequencing Platform"/>
            <consortium name="The Broad Institute Genome Sequencing Center for Infectious Disease"/>
            <person name="Feldgarden M."/>
            <person name="Van der Auwera G.A."/>
            <person name="Mahillon J."/>
            <person name="Duprez V."/>
            <person name="Timmery S."/>
            <person name="Mattelet C."/>
            <person name="Dierick K."/>
            <person name="Sun M."/>
            <person name="Yu Z."/>
            <person name="Zhu L."/>
            <person name="Hu X."/>
            <person name="Shank E.B."/>
            <person name="Swiecicka I."/>
            <person name="Hansen B.M."/>
            <person name="Andrup L."/>
            <person name="Walker B."/>
            <person name="Young S.K."/>
            <person name="Zeng Q."/>
            <person name="Gargeya S."/>
            <person name="Fitzgerald M."/>
            <person name="Haas B."/>
            <person name="Abouelleil A."/>
            <person name="Alvarado L."/>
            <person name="Arachchi H.M."/>
            <person name="Berlin A.M."/>
            <person name="Chapman S.B."/>
            <person name="Dewar J."/>
            <person name="Goldberg J."/>
            <person name="Griggs A."/>
            <person name="Gujja S."/>
            <person name="Hansen M."/>
            <person name="Howarth C."/>
            <person name="Imamovic A."/>
            <person name="Larimer J."/>
            <person name="McCowan C."/>
            <person name="Murphy C."/>
            <person name="Neiman D."/>
            <person name="Pearson M."/>
            <person name="Priest M."/>
            <person name="Roberts A."/>
            <person name="Saif S."/>
            <person name="Shea T."/>
            <person name="Sisk P."/>
            <person name="Sykes S."/>
            <person name="Wortman J."/>
            <person name="Nusbaum C."/>
            <person name="Birren B."/>
        </authorList>
    </citation>
    <scope>NUCLEOTIDE SEQUENCE [LARGE SCALE GENOMIC DNA]</scope>
    <source>
        <strain evidence="1 2">HuB4-4</strain>
    </source>
</reference>
<accession>A0A9W5QZ35</accession>
<sequence>MRKIGYSCVAYADTRDNGMEDKMKVANNDK</sequence>
<gene>
    <name evidence="1" type="ORF">IGM_00905</name>
</gene>
<organism evidence="1 2">
    <name type="scientific">Bacillus cereus HuB4-4</name>
    <dbReference type="NCBI Taxonomy" id="1053211"/>
    <lineage>
        <taxon>Bacteria</taxon>
        <taxon>Bacillati</taxon>
        <taxon>Bacillota</taxon>
        <taxon>Bacilli</taxon>
        <taxon>Bacillales</taxon>
        <taxon>Bacillaceae</taxon>
        <taxon>Bacillus</taxon>
        <taxon>Bacillus cereus group</taxon>
    </lineage>
</organism>
<protein>
    <submittedName>
        <fullName evidence="1">Uncharacterized protein</fullName>
    </submittedName>
</protein>
<proteinExistence type="predicted"/>
<evidence type="ECO:0000313" key="2">
    <source>
        <dbReference type="Proteomes" id="UP000014009"/>
    </source>
</evidence>
<dbReference type="EMBL" id="AHEF01000021">
    <property type="protein sequence ID" value="EOP95856.1"/>
    <property type="molecule type" value="Genomic_DNA"/>
</dbReference>
<evidence type="ECO:0000313" key="1">
    <source>
        <dbReference type="EMBL" id="EOP95856.1"/>
    </source>
</evidence>
<name>A0A9W5QZ35_BACCE</name>
<dbReference type="AlphaFoldDB" id="A0A9W5QZ35"/>